<dbReference type="PANTHER" id="PTHR23507">
    <property type="entry name" value="ZGC:174356"/>
    <property type="match status" value="1"/>
</dbReference>
<dbReference type="AlphaFoldDB" id="A0AAJ7BL94"/>
<dbReference type="PROSITE" id="PS00216">
    <property type="entry name" value="SUGAR_TRANSPORT_1"/>
    <property type="match status" value="1"/>
</dbReference>
<evidence type="ECO:0000256" key="1">
    <source>
        <dbReference type="ARBA" id="ARBA00004141"/>
    </source>
</evidence>
<dbReference type="GeneID" id="107264716"/>
<dbReference type="RefSeq" id="XP_015588757.1">
    <property type="nucleotide sequence ID" value="XM_015733271.2"/>
</dbReference>
<feature type="transmembrane region" description="Helical" evidence="5">
    <location>
        <begin position="28"/>
        <end position="50"/>
    </location>
</feature>
<accession>A0AAJ7BL94</accession>
<feature type="transmembrane region" description="Helical" evidence="5">
    <location>
        <begin position="150"/>
        <end position="174"/>
    </location>
</feature>
<evidence type="ECO:0000256" key="3">
    <source>
        <dbReference type="ARBA" id="ARBA00022989"/>
    </source>
</evidence>
<sequence length="475" mass="52551">METVYYGGASNNDAALCRNNDSCRKINIYLVHRFFFVCNFGAVLTDLIVYQSCTVSLKLNETLCQLLHTNSSSQEAAAIEAKVQPYASIVLMYAFLLRTVLPSLLSLFLGPWSDKYGRKPLLVSGYMGFSLKFLILSILCNWTVNPWFMQVAFIPLAILGGSCNLMLASICYISDIVKENDRVWQLAWLNASLLFGIVLGTFTGPVIYKQYGYTAVFGTATLFCTLTLLYVLFYVPESIKNCPKSSLQSLFDFSLVKELISTCVKKRDGFNRYVAWCCILTLLLTIFAMEGDATIGFLFVREYFGWDISSYANYTGATVILSIVGTLFAVKLLANLLGISDAALAILSFMSLLGSAIVKSFAWQPWHMYLSGGIGLFGGVPGPILRAILSKSVPPQDVGKVFSLTTSLETLTPLGAVPLYTLIYKNYMPPVYYPCPAWLVSVALYSIAILLVMCIARRTARSNNTSYVQLISESE</sequence>
<keyword evidence="4 5" id="KW-0472">Membrane</keyword>
<evidence type="ECO:0000256" key="5">
    <source>
        <dbReference type="SAM" id="Phobius"/>
    </source>
</evidence>
<keyword evidence="2 5" id="KW-0812">Transmembrane</keyword>
<feature type="transmembrane region" description="Helical" evidence="5">
    <location>
        <begin position="121"/>
        <end position="144"/>
    </location>
</feature>
<feature type="transmembrane region" description="Helical" evidence="5">
    <location>
        <begin position="90"/>
        <end position="109"/>
    </location>
</feature>
<organism evidence="6 7">
    <name type="scientific">Cephus cinctus</name>
    <name type="common">Wheat stem sawfly</name>
    <dbReference type="NCBI Taxonomy" id="211228"/>
    <lineage>
        <taxon>Eukaryota</taxon>
        <taxon>Metazoa</taxon>
        <taxon>Ecdysozoa</taxon>
        <taxon>Arthropoda</taxon>
        <taxon>Hexapoda</taxon>
        <taxon>Insecta</taxon>
        <taxon>Pterygota</taxon>
        <taxon>Neoptera</taxon>
        <taxon>Endopterygota</taxon>
        <taxon>Hymenoptera</taxon>
        <taxon>Cephoidea</taxon>
        <taxon>Cephidae</taxon>
        <taxon>Cephus</taxon>
    </lineage>
</organism>
<feature type="transmembrane region" description="Helical" evidence="5">
    <location>
        <begin position="186"/>
        <end position="208"/>
    </location>
</feature>
<feature type="transmembrane region" description="Helical" evidence="5">
    <location>
        <begin position="311"/>
        <end position="330"/>
    </location>
</feature>
<reference evidence="7" key="1">
    <citation type="submission" date="2025-08" db="UniProtKB">
        <authorList>
            <consortium name="RefSeq"/>
        </authorList>
    </citation>
    <scope>IDENTIFICATION</scope>
</reference>
<dbReference type="SUPFAM" id="SSF103473">
    <property type="entry name" value="MFS general substrate transporter"/>
    <property type="match status" value="1"/>
</dbReference>
<proteinExistence type="predicted"/>
<dbReference type="InterPro" id="IPR005829">
    <property type="entry name" value="Sugar_transporter_CS"/>
</dbReference>
<name>A0AAJ7BL94_CEPCN</name>
<feature type="transmembrane region" description="Helical" evidence="5">
    <location>
        <begin position="436"/>
        <end position="456"/>
    </location>
</feature>
<keyword evidence="6" id="KW-1185">Reference proteome</keyword>
<feature type="transmembrane region" description="Helical" evidence="5">
    <location>
        <begin position="214"/>
        <end position="235"/>
    </location>
</feature>
<keyword evidence="3 5" id="KW-1133">Transmembrane helix</keyword>
<feature type="transmembrane region" description="Helical" evidence="5">
    <location>
        <begin position="368"/>
        <end position="389"/>
    </location>
</feature>
<dbReference type="Gene3D" id="1.20.1250.20">
    <property type="entry name" value="MFS general substrate transporter like domains"/>
    <property type="match status" value="1"/>
</dbReference>
<evidence type="ECO:0000256" key="2">
    <source>
        <dbReference type="ARBA" id="ARBA00022692"/>
    </source>
</evidence>
<evidence type="ECO:0000256" key="4">
    <source>
        <dbReference type="ARBA" id="ARBA00023136"/>
    </source>
</evidence>
<evidence type="ECO:0000313" key="6">
    <source>
        <dbReference type="Proteomes" id="UP000694920"/>
    </source>
</evidence>
<dbReference type="InterPro" id="IPR011701">
    <property type="entry name" value="MFS"/>
</dbReference>
<dbReference type="GO" id="GO:0016020">
    <property type="term" value="C:membrane"/>
    <property type="evidence" value="ECO:0007669"/>
    <property type="project" value="UniProtKB-SubCell"/>
</dbReference>
<protein>
    <submittedName>
        <fullName evidence="7">Proton-coupled folate transporter-like isoform X1</fullName>
    </submittedName>
</protein>
<dbReference type="PANTHER" id="PTHR23507:SF39">
    <property type="entry name" value="GH23453P-RELATED"/>
    <property type="match status" value="1"/>
</dbReference>
<evidence type="ECO:0000313" key="7">
    <source>
        <dbReference type="RefSeq" id="XP_015588757.1"/>
    </source>
</evidence>
<dbReference type="Proteomes" id="UP000694920">
    <property type="component" value="Unplaced"/>
</dbReference>
<dbReference type="Pfam" id="PF07690">
    <property type="entry name" value="MFS_1"/>
    <property type="match status" value="1"/>
</dbReference>
<feature type="transmembrane region" description="Helical" evidence="5">
    <location>
        <begin position="401"/>
        <end position="424"/>
    </location>
</feature>
<feature type="transmembrane region" description="Helical" evidence="5">
    <location>
        <begin position="273"/>
        <end position="299"/>
    </location>
</feature>
<feature type="transmembrane region" description="Helical" evidence="5">
    <location>
        <begin position="342"/>
        <end position="362"/>
    </location>
</feature>
<dbReference type="KEGG" id="ccin:107264716"/>
<gene>
    <name evidence="7" type="primary">LOC107264716</name>
</gene>
<dbReference type="GO" id="GO:0022857">
    <property type="term" value="F:transmembrane transporter activity"/>
    <property type="evidence" value="ECO:0007669"/>
    <property type="project" value="InterPro"/>
</dbReference>
<comment type="subcellular location">
    <subcellularLocation>
        <location evidence="1">Membrane</location>
        <topology evidence="1">Multi-pass membrane protein</topology>
    </subcellularLocation>
</comment>
<dbReference type="InterPro" id="IPR036259">
    <property type="entry name" value="MFS_trans_sf"/>
</dbReference>